<name>A0ABT2D9X8_9BURK</name>
<sequence length="413" mass="47648">MNVEYLVLIDSSELYCQSVESLNSSIQGYDQIKVGGTELKFSGCKFKYDVAFRNVEGGNQRYFHIKLGLDRDSDEQKFRDLLKLLRTILTKISGRPPEILWDEMGSRLCERAYPKLHRTENLLRKLITKFMLLNVGVAWTKEAIPSEVEESIKTKRSDRSANYLHDLDFIQLSNLLFKEYFTGDVRKITEKISASTTTADLDINELKELVPASNWQRYFAPIIECDSGYLKKRWERLYELRCKVAHNRFITVDELKEINVLTDELDEKFDKAISSLAQVEVSAAQKEEVAENVAATSNGLFAEFLKTWEILLSSLRELGEFSAADREEVRKLAKHNWEGLTSFALRKKYINEEFKERVAEIAQFRNAIVHNPDVSLATVSILARITMMERLAEELWETAEGTRIGLARMREAM</sequence>
<dbReference type="EMBL" id="JANUHB010000002">
    <property type="protein sequence ID" value="MCS0808110.1"/>
    <property type="molecule type" value="Genomic_DNA"/>
</dbReference>
<organism evidence="1 2">
    <name type="scientific">Massilia agilis</name>
    <dbReference type="NCBI Taxonomy" id="1811226"/>
    <lineage>
        <taxon>Bacteria</taxon>
        <taxon>Pseudomonadati</taxon>
        <taxon>Pseudomonadota</taxon>
        <taxon>Betaproteobacteria</taxon>
        <taxon>Burkholderiales</taxon>
        <taxon>Oxalobacteraceae</taxon>
        <taxon>Telluria group</taxon>
        <taxon>Massilia</taxon>
    </lineage>
</organism>
<gene>
    <name evidence="1" type="ORF">NX774_09280</name>
</gene>
<evidence type="ECO:0000313" key="2">
    <source>
        <dbReference type="Proteomes" id="UP001206126"/>
    </source>
</evidence>
<keyword evidence="2" id="KW-1185">Reference proteome</keyword>
<accession>A0ABT2D9X8</accession>
<dbReference type="Proteomes" id="UP001206126">
    <property type="component" value="Unassembled WGS sequence"/>
</dbReference>
<proteinExistence type="predicted"/>
<comment type="caution">
    <text evidence="1">The sequence shown here is derived from an EMBL/GenBank/DDBJ whole genome shotgun (WGS) entry which is preliminary data.</text>
</comment>
<protein>
    <submittedName>
        <fullName evidence="1">HEPN domain-containing protein</fullName>
    </submittedName>
</protein>
<dbReference type="RefSeq" id="WP_258821890.1">
    <property type="nucleotide sequence ID" value="NZ_JANUHB010000002.1"/>
</dbReference>
<reference evidence="1 2" key="1">
    <citation type="submission" date="2022-08" db="EMBL/GenBank/DDBJ databases">
        <title>Reclassification of Massilia species as members of the genera Telluria, Duganella, Pseudoduganella, Mokoshia gen. nov. and Zemynaea gen. nov. using orthogonal and non-orthogonal genome-based approaches.</title>
        <authorList>
            <person name="Bowman J.P."/>
        </authorList>
    </citation>
    <scope>NUCLEOTIDE SEQUENCE [LARGE SCALE GENOMIC DNA]</scope>
    <source>
        <strain evidence="1 2">JCM 31605</strain>
    </source>
</reference>
<evidence type="ECO:0000313" key="1">
    <source>
        <dbReference type="EMBL" id="MCS0808110.1"/>
    </source>
</evidence>